<dbReference type="EMBL" id="UATL01000008">
    <property type="protein sequence ID" value="SPY46043.1"/>
    <property type="molecule type" value="Genomic_DNA"/>
</dbReference>
<dbReference type="RefSeq" id="WP_036766256.1">
    <property type="nucleotide sequence ID" value="NZ_PYOG01000068.1"/>
</dbReference>
<proteinExistence type="predicted"/>
<dbReference type="OrthoDB" id="9894761at2"/>
<sequence length="179" mass="21094">MDNSINPVNKSEQEFLKCMKHLCTIARSYNTTGVPPRFEPPVEGQYNYRVADRYVYMYQGMLDALKAFELLEVMLESLINYPGAKKIEWIAELAWEFYQKANSPVDPKKLVPFQVWYAMRTNWQMFIINYIGLGYRSAPEQCEKFRLTDEEMASLTPEQHEWVLSVQDKDDYELFGCID</sequence>
<evidence type="ECO:0000313" key="2">
    <source>
        <dbReference type="Proteomes" id="UP000251647"/>
    </source>
</evidence>
<evidence type="ECO:0000313" key="1">
    <source>
        <dbReference type="EMBL" id="SPY46043.1"/>
    </source>
</evidence>
<name>A0A2T3Q2N7_PHODM</name>
<reference evidence="1 2" key="1">
    <citation type="submission" date="2018-06" db="EMBL/GenBank/DDBJ databases">
        <authorList>
            <consortium name="Pathogen Informatics"/>
            <person name="Doyle S."/>
        </authorList>
    </citation>
    <scope>NUCLEOTIDE SEQUENCE [LARGE SCALE GENOMIC DNA]</scope>
    <source>
        <strain evidence="1 2">NCTC11647</strain>
    </source>
</reference>
<accession>A0A2T3Q2N7</accession>
<organism evidence="1 2">
    <name type="scientific">Photobacterium damselae</name>
    <dbReference type="NCBI Taxonomy" id="38293"/>
    <lineage>
        <taxon>Bacteria</taxon>
        <taxon>Pseudomonadati</taxon>
        <taxon>Pseudomonadota</taxon>
        <taxon>Gammaproteobacteria</taxon>
        <taxon>Vibrionales</taxon>
        <taxon>Vibrionaceae</taxon>
        <taxon>Photobacterium</taxon>
    </lineage>
</organism>
<protein>
    <submittedName>
        <fullName evidence="1">Uncharacterized protein</fullName>
    </submittedName>
</protein>
<gene>
    <name evidence="1" type="ORF">NCTC11647_04389</name>
</gene>
<dbReference type="AlphaFoldDB" id="A0A2T3Q2N7"/>
<dbReference type="Proteomes" id="UP000251647">
    <property type="component" value="Unassembled WGS sequence"/>
</dbReference>